<feature type="region of interest" description="Disordered" evidence="1">
    <location>
        <begin position="167"/>
        <end position="190"/>
    </location>
</feature>
<evidence type="ECO:0000313" key="4">
    <source>
        <dbReference type="Proteomes" id="UP000001747"/>
    </source>
</evidence>
<organism evidence="3 4">
    <name type="scientific">Saccharolobus islandicus (strain L.S.2.15 / Lassen #1)</name>
    <name type="common">Sulfolobus islandicus</name>
    <dbReference type="NCBI Taxonomy" id="429572"/>
    <lineage>
        <taxon>Archaea</taxon>
        <taxon>Thermoproteota</taxon>
        <taxon>Thermoprotei</taxon>
        <taxon>Sulfolobales</taxon>
        <taxon>Sulfolobaceae</taxon>
        <taxon>Saccharolobus</taxon>
    </lineage>
</organism>
<dbReference type="EMBL" id="CP001399">
    <property type="protein sequence ID" value="ACP36096.1"/>
    <property type="molecule type" value="Genomic_DNA"/>
</dbReference>
<accession>C3MJ09</accession>
<feature type="compositionally biased region" description="Basic and acidic residues" evidence="1">
    <location>
        <begin position="176"/>
        <end position="190"/>
    </location>
</feature>
<dbReference type="PANTHER" id="PTHR39081:SF1">
    <property type="entry name" value="MUT7-C RNASE DOMAIN-CONTAINING PROTEIN"/>
    <property type="match status" value="1"/>
</dbReference>
<evidence type="ECO:0000313" key="3">
    <source>
        <dbReference type="EMBL" id="ACP36096.1"/>
    </source>
</evidence>
<dbReference type="PANTHER" id="PTHR39081">
    <property type="entry name" value="MUT7-C DOMAIN-CONTAINING PROTEIN"/>
    <property type="match status" value="1"/>
</dbReference>
<reference evidence="3 4" key="1">
    <citation type="journal article" date="2009" name="Proc. Natl. Acad. Sci. U.S.A.">
        <title>Biogeography of the Sulfolobus islandicus pan-genome.</title>
        <authorList>
            <person name="Reno M.L."/>
            <person name="Held N.L."/>
            <person name="Fields C.J."/>
            <person name="Burke P.V."/>
            <person name="Whitaker R.J."/>
        </authorList>
    </citation>
    <scope>NUCLEOTIDE SEQUENCE [LARGE SCALE GENOMIC DNA]</scope>
    <source>
        <strain evidence="4">L.S.2.15 / Lassen #1</strain>
    </source>
</reference>
<gene>
    <name evidence="3" type="ordered locus">LS215_2103</name>
</gene>
<name>C3MJ09_SACI2</name>
<feature type="domain" description="Mut7-C RNAse" evidence="2">
    <location>
        <begin position="21"/>
        <end position="152"/>
    </location>
</feature>
<evidence type="ECO:0000259" key="2">
    <source>
        <dbReference type="Pfam" id="PF01927"/>
    </source>
</evidence>
<protein>
    <recommendedName>
        <fullName evidence="2">Mut7-C RNAse domain-containing protein</fullName>
    </recommendedName>
</protein>
<dbReference type="Pfam" id="PF01927">
    <property type="entry name" value="Mut7-C"/>
    <property type="match status" value="1"/>
</dbReference>
<evidence type="ECO:0000256" key="1">
    <source>
        <dbReference type="SAM" id="MobiDB-lite"/>
    </source>
</evidence>
<dbReference type="KEGG" id="sis:LS215_2103"/>
<dbReference type="InterPro" id="IPR002782">
    <property type="entry name" value="Mut7-C_RNAse_dom"/>
</dbReference>
<dbReference type="AlphaFoldDB" id="C3MJ09"/>
<sequence>MVCKFTINLQSLIEMRIMLTQKFVVDSMLGKIARWLRIMGYDTLYSNDLEDWKILKIAETQKRIIVTRDRGIYNRSLKRGLNCILLSPDSDIIQDLAFIAFRSKIDLSVNINATRCPQCNSVLSKLSESRWTCPKCKKEYWKGRHWKTIEEVIIKANSELIKLEAKNDSRGSSTDTRVKQRDRTVSNRNS</sequence>
<dbReference type="Proteomes" id="UP000001747">
    <property type="component" value="Chromosome"/>
</dbReference>
<proteinExistence type="predicted"/>
<dbReference type="HOGENOM" id="CLU_112469_1_0_2"/>